<feature type="compositionally biased region" description="Acidic residues" evidence="6">
    <location>
        <begin position="394"/>
        <end position="406"/>
    </location>
</feature>
<dbReference type="GO" id="GO:0006265">
    <property type="term" value="P:DNA topological change"/>
    <property type="evidence" value="ECO:0007669"/>
    <property type="project" value="InterPro"/>
</dbReference>
<dbReference type="AlphaFoldDB" id="A0A5A8E781"/>
<proteinExistence type="inferred from homology"/>
<dbReference type="SUPFAM" id="SSF54211">
    <property type="entry name" value="Ribosomal protein S5 domain 2-like"/>
    <property type="match status" value="1"/>
</dbReference>
<feature type="region of interest" description="Disordered" evidence="6">
    <location>
        <begin position="84"/>
        <end position="108"/>
    </location>
</feature>
<feature type="compositionally biased region" description="Low complexity" evidence="6">
    <location>
        <begin position="84"/>
        <end position="102"/>
    </location>
</feature>
<dbReference type="InterPro" id="IPR014721">
    <property type="entry name" value="Ribsml_uS5_D2-typ_fold_subgr"/>
</dbReference>
<feature type="compositionally biased region" description="Low complexity" evidence="6">
    <location>
        <begin position="324"/>
        <end position="335"/>
    </location>
</feature>
<evidence type="ECO:0000256" key="3">
    <source>
        <dbReference type="ARBA" id="ARBA00023029"/>
    </source>
</evidence>
<comment type="caution">
    <text evidence="8">The sequence shown here is derived from an EMBL/GenBank/DDBJ whole genome shotgun (WGS) entry which is preliminary data.</text>
</comment>
<feature type="region of interest" description="Disordered" evidence="6">
    <location>
        <begin position="796"/>
        <end position="899"/>
    </location>
</feature>
<evidence type="ECO:0000256" key="2">
    <source>
        <dbReference type="ARBA" id="ARBA00022840"/>
    </source>
</evidence>
<dbReference type="PANTHER" id="PTHR48444">
    <property type="entry name" value="DNA TOPOISOMERASE 6 SUBUNIT B"/>
    <property type="match status" value="1"/>
</dbReference>
<dbReference type="InterPro" id="IPR036890">
    <property type="entry name" value="HATPase_C_sf"/>
</dbReference>
<dbReference type="SUPFAM" id="SSF55874">
    <property type="entry name" value="ATPase domain of HSP90 chaperone/DNA topoisomerase II/histidine kinase"/>
    <property type="match status" value="1"/>
</dbReference>
<evidence type="ECO:0000313" key="8">
    <source>
        <dbReference type="EMBL" id="KAA0173655.1"/>
    </source>
</evidence>
<feature type="region of interest" description="Disordered" evidence="6">
    <location>
        <begin position="323"/>
        <end position="424"/>
    </location>
</feature>
<evidence type="ECO:0000256" key="1">
    <source>
        <dbReference type="ARBA" id="ARBA00022741"/>
    </source>
</evidence>
<name>A0A5A8E781_CAFRO</name>
<dbReference type="GO" id="GO:0003918">
    <property type="term" value="F:DNA topoisomerase type II (double strand cut, ATP-hydrolyzing) activity"/>
    <property type="evidence" value="ECO:0007669"/>
    <property type="project" value="InterPro"/>
</dbReference>
<evidence type="ECO:0000256" key="6">
    <source>
        <dbReference type="SAM" id="MobiDB-lite"/>
    </source>
</evidence>
<protein>
    <recommendedName>
        <fullName evidence="7">DNA topoisomerase VI subunit B transducer domain-containing protein</fullName>
    </recommendedName>
</protein>
<gene>
    <name evidence="8" type="ORF">FNF27_04805</name>
</gene>
<feature type="compositionally biased region" description="Acidic residues" evidence="6">
    <location>
        <begin position="874"/>
        <end position="899"/>
    </location>
</feature>
<feature type="compositionally biased region" description="Basic residues" evidence="6">
    <location>
        <begin position="336"/>
        <end position="351"/>
    </location>
</feature>
<accession>A0A5A8E781</accession>
<dbReference type="InterPro" id="IPR015320">
    <property type="entry name" value="TopoVI_B_transducer"/>
</dbReference>
<dbReference type="OrthoDB" id="201471at2759"/>
<dbReference type="Gene3D" id="3.30.230.10">
    <property type="match status" value="1"/>
</dbReference>
<dbReference type="GO" id="GO:0003677">
    <property type="term" value="F:DNA binding"/>
    <property type="evidence" value="ECO:0007669"/>
    <property type="project" value="UniProtKB-KW"/>
</dbReference>
<dbReference type="PANTHER" id="PTHR48444:SF1">
    <property type="entry name" value="DNA TOPOISOMERASE 6 SUBUNIT B"/>
    <property type="match status" value="1"/>
</dbReference>
<feature type="compositionally biased region" description="Acidic residues" evidence="6">
    <location>
        <begin position="360"/>
        <end position="384"/>
    </location>
</feature>
<evidence type="ECO:0000259" key="7">
    <source>
        <dbReference type="Pfam" id="PF09239"/>
    </source>
</evidence>
<sequence length="899" mass="93047">MPRRGAKGETAVQVSAASFFANNQAIAGFDNPGKALFTSIRELVENSLDACEAVAQLPDIRITVEELSDADFGKIRGIGPAATPAATAGESAASGASGGSAAKPKKRARDDGADAAMRFFRITCSDNGCGMPHDQVPHMLGRVLSGSKYVVRQTRGKFGLGAKMALIWSKKSTGLPITVATAHAPTAAARARGPPARITRCVLDIDVHRNEPRVVSHVLEANEARQCGTKLSIVIGGAWAAYRRHVLRYMQQLAIITPYAELSFAYVSPSDSPTDRGFSYRWSRRALVMPQAAAEVRHHPASVNNLVVRRLVDLATGVEDEASARVPAHRAASAARARKPRATSAAKRSRPASRAAKGSDDEDEDEDEDEGGGGGDGESDDSDAGEPFIASDAEPSDEEAYDEEEAGGAAPSGKASSGRSGSGKQVPLRVFLTKWFACVSRGAAKSIIGSLPPSLKLGEESPIAALGPKHIHALTVALASARLPSPSGACLSPVGEYNLRLGILKELRPDMLATFAAPASAFDGHPFVVEAGVALGGGAPDGLTVHRFANRIPLLFEGGGDVATLSAQRLAWKTYGIDPRADKIAVFVSIVSTKIPFKGTGKEYIGDDAEPIRRSVKAALQRCCQQLKVKLRRRQTAKDRASRAKSLTKYIPTVASAIHAVLKVAVEMDPAAAVPGAAEAAAPGAAAAAAATTGHRAAKRARLLPQVASGEVSAGVIAAKLEAAVMRSDALDAAAEAAEKQAATVAALSLGRKPGAAGGDASEARLLFACPLPASVREALVPTRVGAGAILALLPGARTEPGDVPDEGPTSEEEEEGEGDTEGCDADTQPNASDSEGAASSVGLRGGSHASGRRASSGRRGKRPPARDRGSSDSDAEGDSDGNDDDQSASDSSDDSDFE</sequence>
<keyword evidence="2" id="KW-0067">ATP-binding</keyword>
<evidence type="ECO:0000256" key="5">
    <source>
        <dbReference type="ARBA" id="ARBA00023235"/>
    </source>
</evidence>
<dbReference type="InterPro" id="IPR005734">
    <property type="entry name" value="TopoVI_B"/>
</dbReference>
<dbReference type="Proteomes" id="UP000322899">
    <property type="component" value="Unassembled WGS sequence"/>
</dbReference>
<keyword evidence="5" id="KW-0413">Isomerase</keyword>
<dbReference type="HAMAP" id="MF_00322">
    <property type="entry name" value="Top6B"/>
    <property type="match status" value="1"/>
</dbReference>
<feature type="compositionally biased region" description="Low complexity" evidence="6">
    <location>
        <begin position="407"/>
        <end position="423"/>
    </location>
</feature>
<dbReference type="EMBL" id="VLTO01000030">
    <property type="protein sequence ID" value="KAA0173655.1"/>
    <property type="molecule type" value="Genomic_DNA"/>
</dbReference>
<dbReference type="Pfam" id="PF09239">
    <property type="entry name" value="Topo-VIb_trans"/>
    <property type="match status" value="1"/>
</dbReference>
<dbReference type="InterPro" id="IPR020568">
    <property type="entry name" value="Ribosomal_Su5_D2-typ_SF"/>
</dbReference>
<dbReference type="CDD" id="cd00823">
    <property type="entry name" value="TopoIIB_Trans"/>
    <property type="match status" value="1"/>
</dbReference>
<feature type="domain" description="DNA topoisomerase VI subunit B transducer" evidence="7">
    <location>
        <begin position="486"/>
        <end position="642"/>
    </location>
</feature>
<keyword evidence="3" id="KW-0799">Topoisomerase</keyword>
<reference evidence="8 9" key="1">
    <citation type="submission" date="2019-07" db="EMBL/GenBank/DDBJ databases">
        <title>Genomes of Cafeteria roenbergensis.</title>
        <authorList>
            <person name="Fischer M.G."/>
            <person name="Hackl T."/>
            <person name="Roman M."/>
        </authorList>
    </citation>
    <scope>NUCLEOTIDE SEQUENCE [LARGE SCALE GENOMIC DNA]</scope>
    <source>
        <strain evidence="8 9">E4-10P</strain>
    </source>
</reference>
<feature type="compositionally biased region" description="Acidic residues" evidence="6">
    <location>
        <begin position="803"/>
        <end position="825"/>
    </location>
</feature>
<keyword evidence="4" id="KW-0238">DNA-binding</keyword>
<dbReference type="Gene3D" id="3.30.565.10">
    <property type="entry name" value="Histidine kinase-like ATPase, C-terminal domain"/>
    <property type="match status" value="1"/>
</dbReference>
<dbReference type="GO" id="GO:0005524">
    <property type="term" value="F:ATP binding"/>
    <property type="evidence" value="ECO:0007669"/>
    <property type="project" value="UniProtKB-KW"/>
</dbReference>
<organism evidence="8 9">
    <name type="scientific">Cafeteria roenbergensis</name>
    <name type="common">Marine flagellate</name>
    <dbReference type="NCBI Taxonomy" id="33653"/>
    <lineage>
        <taxon>Eukaryota</taxon>
        <taxon>Sar</taxon>
        <taxon>Stramenopiles</taxon>
        <taxon>Bigyra</taxon>
        <taxon>Opalozoa</taxon>
        <taxon>Bicosoecida</taxon>
        <taxon>Cafeteriaceae</taxon>
        <taxon>Cafeteria</taxon>
    </lineage>
</organism>
<evidence type="ECO:0000256" key="4">
    <source>
        <dbReference type="ARBA" id="ARBA00023125"/>
    </source>
</evidence>
<keyword evidence="1" id="KW-0547">Nucleotide-binding</keyword>
<evidence type="ECO:0000313" key="9">
    <source>
        <dbReference type="Proteomes" id="UP000322899"/>
    </source>
</evidence>